<gene>
    <name evidence="2" type="ORF">ETF27_01570</name>
</gene>
<reference evidence="3" key="1">
    <citation type="submission" date="2019-05" db="EMBL/GenBank/DDBJ databases">
        <title>Prevotella brunnea sp. nov., isolated from a wound of a patient.</title>
        <authorList>
            <person name="Buhl M."/>
        </authorList>
    </citation>
    <scope>NUCLEOTIDE SEQUENCE [LARGE SCALE GENOMIC DNA]</scope>
    <source>
        <strain evidence="3">A2672</strain>
    </source>
</reference>
<protein>
    <submittedName>
        <fullName evidence="2">HAD family hydrolase</fullName>
    </submittedName>
</protein>
<organism evidence="2 3">
    <name type="scientific">Prevotella brunnea</name>
    <dbReference type="NCBI Taxonomy" id="2508867"/>
    <lineage>
        <taxon>Bacteria</taxon>
        <taxon>Pseudomonadati</taxon>
        <taxon>Bacteroidota</taxon>
        <taxon>Bacteroidia</taxon>
        <taxon>Bacteroidales</taxon>
        <taxon>Prevotellaceae</taxon>
        <taxon>Prevotella</taxon>
    </lineage>
</organism>
<dbReference type="InterPro" id="IPR051540">
    <property type="entry name" value="S-2-haloacid_dehalogenase"/>
</dbReference>
<dbReference type="PANTHER" id="PTHR43316:SF8">
    <property type="entry name" value="HAD FAMILY HYDROLASE"/>
    <property type="match status" value="1"/>
</dbReference>
<accession>A0A5C8GLT6</accession>
<dbReference type="RefSeq" id="WP_147785379.1">
    <property type="nucleotide sequence ID" value="NZ_SDIK01000011.1"/>
</dbReference>
<dbReference type="SFLD" id="SFLDS00003">
    <property type="entry name" value="Haloacid_Dehalogenase"/>
    <property type="match status" value="1"/>
</dbReference>
<dbReference type="Gene3D" id="3.40.50.1000">
    <property type="entry name" value="HAD superfamily/HAD-like"/>
    <property type="match status" value="1"/>
</dbReference>
<dbReference type="Pfam" id="PF00702">
    <property type="entry name" value="Hydrolase"/>
    <property type="match status" value="1"/>
</dbReference>
<evidence type="ECO:0000313" key="3">
    <source>
        <dbReference type="Proteomes" id="UP000321612"/>
    </source>
</evidence>
<dbReference type="AlphaFoldDB" id="A0A5C8GLT6"/>
<dbReference type="EMBL" id="SDIK01000011">
    <property type="protein sequence ID" value="TXJ63085.1"/>
    <property type="molecule type" value="Genomic_DNA"/>
</dbReference>
<dbReference type="SFLD" id="SFLDG01129">
    <property type="entry name" value="C1.5:_HAD__Beta-PGM__Phosphata"/>
    <property type="match status" value="1"/>
</dbReference>
<dbReference type="SUPFAM" id="SSF56784">
    <property type="entry name" value="HAD-like"/>
    <property type="match status" value="1"/>
</dbReference>
<dbReference type="GO" id="GO:0016787">
    <property type="term" value="F:hydrolase activity"/>
    <property type="evidence" value="ECO:0007669"/>
    <property type="project" value="UniProtKB-KW"/>
</dbReference>
<comment type="caution">
    <text evidence="2">The sequence shown here is derived from an EMBL/GenBank/DDBJ whole genome shotgun (WGS) entry which is preliminary data.</text>
</comment>
<dbReference type="Proteomes" id="UP000321612">
    <property type="component" value="Unassembled WGS sequence"/>
</dbReference>
<keyword evidence="1 2" id="KW-0378">Hydrolase</keyword>
<dbReference type="InterPro" id="IPR036412">
    <property type="entry name" value="HAD-like_sf"/>
</dbReference>
<dbReference type="OrthoDB" id="6101375at2"/>
<dbReference type="InterPro" id="IPR023198">
    <property type="entry name" value="PGP-like_dom2"/>
</dbReference>
<dbReference type="InterPro" id="IPR023214">
    <property type="entry name" value="HAD_sf"/>
</dbReference>
<evidence type="ECO:0000256" key="1">
    <source>
        <dbReference type="ARBA" id="ARBA00022801"/>
    </source>
</evidence>
<dbReference type="Gene3D" id="1.10.150.240">
    <property type="entry name" value="Putative phosphatase, domain 2"/>
    <property type="match status" value="1"/>
</dbReference>
<keyword evidence="3" id="KW-1185">Reference proteome</keyword>
<dbReference type="PANTHER" id="PTHR43316">
    <property type="entry name" value="HYDROLASE, HALOACID DELAHOGENASE-RELATED"/>
    <property type="match status" value="1"/>
</dbReference>
<sequence>MRDLKENIGLLAFDADDTLWDCQSHFAIVEREYARILSDYGSESEVSESLFAVETDNMALLGYGCKAFIISLIENAVAMSGGRITGGDIGRIVALGKTLLELPGSPLPGVRATLHWLREQGCWKMVVFTKGELLDQENKLHRSGLRDFFDDVVIVSDKTPETYRQLCARFGCETDELLMVGNSFRSDVEPALQVGGSAVHIPFHTEWQHEVTREYAHERLWTLRGIAELPALLS</sequence>
<evidence type="ECO:0000313" key="2">
    <source>
        <dbReference type="EMBL" id="TXJ63085.1"/>
    </source>
</evidence>
<proteinExistence type="predicted"/>
<name>A0A5C8GLT6_9BACT</name>